<dbReference type="RefSeq" id="XP_008715981.1">
    <property type="nucleotide sequence ID" value="XM_008717759.1"/>
</dbReference>
<feature type="compositionally biased region" description="Basic and acidic residues" evidence="1">
    <location>
        <begin position="30"/>
        <end position="50"/>
    </location>
</feature>
<evidence type="ECO:0000313" key="3">
    <source>
        <dbReference type="EMBL" id="ETN41472.1"/>
    </source>
</evidence>
<dbReference type="VEuPathDB" id="FungiDB:HMPREF1541_03408"/>
<dbReference type="InterPro" id="IPR018712">
    <property type="entry name" value="Tle1-like_cat"/>
</dbReference>
<protein>
    <recommendedName>
        <fullName evidence="2">T6SS Phospholipase effector Tle1-like catalytic domain-containing protein</fullName>
    </recommendedName>
</protein>
<dbReference type="InParanoid" id="W2RYG3"/>
<evidence type="ECO:0000259" key="2">
    <source>
        <dbReference type="Pfam" id="PF09994"/>
    </source>
</evidence>
<proteinExistence type="predicted"/>
<feature type="region of interest" description="Disordered" evidence="1">
    <location>
        <begin position="123"/>
        <end position="226"/>
    </location>
</feature>
<feature type="compositionally biased region" description="Polar residues" evidence="1">
    <location>
        <begin position="94"/>
        <end position="107"/>
    </location>
</feature>
<dbReference type="Proteomes" id="UP000030752">
    <property type="component" value="Unassembled WGS sequence"/>
</dbReference>
<feature type="region of interest" description="Disordered" evidence="1">
    <location>
        <begin position="280"/>
        <end position="315"/>
    </location>
</feature>
<dbReference type="eggNOG" id="ENOG502QPR9">
    <property type="taxonomic scope" value="Eukaryota"/>
</dbReference>
<accession>W2RYG3</accession>
<dbReference type="GeneID" id="19970747"/>
<name>W2RYG3_CYPE1</name>
<dbReference type="PANTHER" id="PTHR33840">
    <property type="match status" value="1"/>
</dbReference>
<evidence type="ECO:0000313" key="4">
    <source>
        <dbReference type="Proteomes" id="UP000030752"/>
    </source>
</evidence>
<feature type="compositionally biased region" description="Polar residues" evidence="1">
    <location>
        <begin position="548"/>
        <end position="563"/>
    </location>
</feature>
<dbReference type="FunCoup" id="W2RYG3">
    <property type="interactions" value="23"/>
</dbReference>
<dbReference type="STRING" id="1220924.W2RYG3"/>
<gene>
    <name evidence="3" type="ORF">HMPREF1541_03408</name>
</gene>
<dbReference type="EMBL" id="KB822719">
    <property type="protein sequence ID" value="ETN41472.1"/>
    <property type="molecule type" value="Genomic_DNA"/>
</dbReference>
<dbReference type="AlphaFoldDB" id="W2RYG3"/>
<dbReference type="InterPro" id="IPR029058">
    <property type="entry name" value="AB_hydrolase_fold"/>
</dbReference>
<feature type="domain" description="T6SS Phospholipase effector Tle1-like catalytic" evidence="2">
    <location>
        <begin position="334"/>
        <end position="635"/>
    </location>
</feature>
<reference evidence="3 4" key="1">
    <citation type="submission" date="2013-03" db="EMBL/GenBank/DDBJ databases">
        <title>The Genome Sequence of Phialophora europaea CBS 101466.</title>
        <authorList>
            <consortium name="The Broad Institute Genomics Platform"/>
            <person name="Cuomo C."/>
            <person name="de Hoog S."/>
            <person name="Gorbushina A."/>
            <person name="Walker B."/>
            <person name="Young S.K."/>
            <person name="Zeng Q."/>
            <person name="Gargeya S."/>
            <person name="Fitzgerald M."/>
            <person name="Haas B."/>
            <person name="Abouelleil A."/>
            <person name="Allen A.W."/>
            <person name="Alvarado L."/>
            <person name="Arachchi H.M."/>
            <person name="Berlin A.M."/>
            <person name="Chapman S.B."/>
            <person name="Gainer-Dewar J."/>
            <person name="Goldberg J."/>
            <person name="Griggs A."/>
            <person name="Gujja S."/>
            <person name="Hansen M."/>
            <person name="Howarth C."/>
            <person name="Imamovic A."/>
            <person name="Ireland A."/>
            <person name="Larimer J."/>
            <person name="McCowan C."/>
            <person name="Murphy C."/>
            <person name="Pearson M."/>
            <person name="Poon T.W."/>
            <person name="Priest M."/>
            <person name="Roberts A."/>
            <person name="Saif S."/>
            <person name="Shea T."/>
            <person name="Sisk P."/>
            <person name="Sykes S."/>
            <person name="Wortman J."/>
            <person name="Nusbaum C."/>
            <person name="Birren B."/>
        </authorList>
    </citation>
    <scope>NUCLEOTIDE SEQUENCE [LARGE SCALE GENOMIC DNA]</scope>
    <source>
        <strain evidence="3 4">CBS 101466</strain>
    </source>
</reference>
<dbReference type="Pfam" id="PF09994">
    <property type="entry name" value="T6SS_Tle1-like_cat"/>
    <property type="match status" value="1"/>
</dbReference>
<feature type="region of interest" description="Disordered" evidence="1">
    <location>
        <begin position="542"/>
        <end position="563"/>
    </location>
</feature>
<keyword evidence="4" id="KW-1185">Reference proteome</keyword>
<feature type="region of interest" description="Disordered" evidence="1">
    <location>
        <begin position="1"/>
        <end position="107"/>
    </location>
</feature>
<feature type="region of interest" description="Disordered" evidence="1">
    <location>
        <begin position="238"/>
        <end position="264"/>
    </location>
</feature>
<organism evidence="3 4">
    <name type="scientific">Cyphellophora europaea (strain CBS 101466)</name>
    <name type="common">Phialophora europaea</name>
    <dbReference type="NCBI Taxonomy" id="1220924"/>
    <lineage>
        <taxon>Eukaryota</taxon>
        <taxon>Fungi</taxon>
        <taxon>Dikarya</taxon>
        <taxon>Ascomycota</taxon>
        <taxon>Pezizomycotina</taxon>
        <taxon>Eurotiomycetes</taxon>
        <taxon>Chaetothyriomycetidae</taxon>
        <taxon>Chaetothyriales</taxon>
        <taxon>Cyphellophoraceae</taxon>
        <taxon>Cyphellophora</taxon>
    </lineage>
</organism>
<dbReference type="PANTHER" id="PTHR33840:SF2">
    <property type="entry name" value="TLE1 PHOSPHOLIPASE DOMAIN-CONTAINING PROTEIN"/>
    <property type="match status" value="1"/>
</dbReference>
<dbReference type="SUPFAM" id="SSF53474">
    <property type="entry name" value="alpha/beta-Hydrolases"/>
    <property type="match status" value="1"/>
</dbReference>
<dbReference type="OrthoDB" id="3162439at2759"/>
<sequence>MKLHRRHIYPLQMPASISNLRASPSPPSSPDREAIPDEKTSPIEHHKRDSPVGSVKTLRRTMYPLQSPASIVDLKNPATPQSKIPNDDAVDPNSGISTTLSGQSQILHSSKALRRHVYPLQSPASMADLNRPLTPQSLETKNDSRRGQSESTDNIESRPIAIERGAARRQGYPLQSPASTANLKRPAIELPSVTETNFAKTDKQRPVNTPEDQTADGPQSHRRHGYPLQSKASVPALHVSPASPSEDNLDPQGPAQVLSEQSRNEDLARKAVGLWRRQVYPLQSPENGPPFQRAPTPQPPEEESKKETNTGPIHLPKNIRAVKDSSSSEHNSGRTIIVCLDGTGDKFDNDNSNIVHLISALKKDDPRQVSYYQAGIGTYNKGGLNTGFSAALDMAVGSELGLHVRDAYHFLMHSYKEGDRICIFGFSRGAYTARCLAGMVHKVGLLPPRNIQQIPFAYEFYADDTREGWRQSRLFKAAFCIDINVYYLGCFDSVASVGFIPRRLPLSTTPTNKARYFRHAMALDERRAKFKVCRYETRDLDDILEPDSPQNQPPTSQDENSVSPRWAIDKKYGADYHPNVTDEEYEILREQEAPFETDVYEVWFAGCHSDVGGGAVANDERHKLAQIPLRWMIRQCFECDTGIIFKTKKLAEFGLDIHTLWPRYSRLPTPDHGPPPSFLEKYESNLPPKAIRRGKLVPIDRYDAQGERLYHLKSQTDEDWTPEQTEDFYDAMQDLNDQLEKSPRWWILEAWPVEYKVPVAPGKVVKVTGMNLGRYRGVDDYEPNLHWTAAHRERHRSYKINARTAPRTRWKIVA</sequence>
<dbReference type="HOGENOM" id="CLU_010452_0_0_1"/>
<evidence type="ECO:0000256" key="1">
    <source>
        <dbReference type="SAM" id="MobiDB-lite"/>
    </source>
</evidence>